<keyword evidence="4" id="KW-0472">Membrane</keyword>
<keyword evidence="7" id="KW-0325">Glycoprotein</keyword>
<dbReference type="CDD" id="cd00010">
    <property type="entry name" value="AAI_LTSS"/>
    <property type="match status" value="1"/>
</dbReference>
<evidence type="ECO:0000256" key="7">
    <source>
        <dbReference type="ARBA" id="ARBA00023180"/>
    </source>
</evidence>
<dbReference type="GO" id="GO:0005886">
    <property type="term" value="C:plasma membrane"/>
    <property type="evidence" value="ECO:0007669"/>
    <property type="project" value="UniProtKB-SubCell"/>
</dbReference>
<dbReference type="InterPro" id="IPR016140">
    <property type="entry name" value="Bifunc_inhib/LTP/seed_store"/>
</dbReference>
<accession>A0A8B8QHB9</accession>
<keyword evidence="3" id="KW-1003">Cell membrane</keyword>
<keyword evidence="8" id="KW-0449">Lipoprotein</keyword>
<comment type="similarity">
    <text evidence="2">Belongs to the plant LTP family.</text>
</comment>
<dbReference type="Gene3D" id="1.10.110.10">
    <property type="entry name" value="Plant lipid-transfer and hydrophobic proteins"/>
    <property type="match status" value="1"/>
</dbReference>
<feature type="domain" description="Bifunctional inhibitor/plant lipid transfer protein/seed storage helical" evidence="11">
    <location>
        <begin position="34"/>
        <end position="111"/>
    </location>
</feature>
<reference evidence="13" key="1">
    <citation type="submission" date="2025-08" db="UniProtKB">
        <authorList>
            <consortium name="RefSeq"/>
        </authorList>
    </citation>
    <scope>IDENTIFICATION</scope>
    <source>
        <tissue evidence="13">Leaf</tissue>
    </source>
</reference>
<dbReference type="Proteomes" id="UP000827889">
    <property type="component" value="Chromosome 7"/>
</dbReference>
<evidence type="ECO:0000313" key="12">
    <source>
        <dbReference type="Proteomes" id="UP000827889"/>
    </source>
</evidence>
<evidence type="ECO:0000256" key="9">
    <source>
        <dbReference type="SAM" id="MobiDB-lite"/>
    </source>
</evidence>
<keyword evidence="4" id="KW-0336">GPI-anchor</keyword>
<dbReference type="FunFam" id="1.10.110.10:FF:000001">
    <property type="entry name" value="Bifunctional inhibitor/lipid-transfer protein/seed storage 2S albumin superfamily protein"/>
    <property type="match status" value="1"/>
</dbReference>
<keyword evidence="6" id="KW-1015">Disulfide bond</keyword>
<dbReference type="KEGG" id="rarg:115752048"/>
<keyword evidence="12" id="KW-1185">Reference proteome</keyword>
<dbReference type="InterPro" id="IPR043325">
    <property type="entry name" value="LTSS"/>
</dbReference>
<evidence type="ECO:0000259" key="11">
    <source>
        <dbReference type="SMART" id="SM00499"/>
    </source>
</evidence>
<gene>
    <name evidence="13" type="primary">LOC115752048</name>
</gene>
<organism evidence="12 13">
    <name type="scientific">Rhodamnia argentea</name>
    <dbReference type="NCBI Taxonomy" id="178133"/>
    <lineage>
        <taxon>Eukaryota</taxon>
        <taxon>Viridiplantae</taxon>
        <taxon>Streptophyta</taxon>
        <taxon>Embryophyta</taxon>
        <taxon>Tracheophyta</taxon>
        <taxon>Spermatophyta</taxon>
        <taxon>Magnoliopsida</taxon>
        <taxon>eudicotyledons</taxon>
        <taxon>Gunneridae</taxon>
        <taxon>Pentapetalae</taxon>
        <taxon>rosids</taxon>
        <taxon>malvids</taxon>
        <taxon>Myrtales</taxon>
        <taxon>Myrtaceae</taxon>
        <taxon>Myrtoideae</taxon>
        <taxon>Myrteae</taxon>
        <taxon>Australasian group</taxon>
        <taxon>Rhodamnia</taxon>
    </lineage>
</organism>
<dbReference type="SMART" id="SM00499">
    <property type="entry name" value="AAI"/>
    <property type="match status" value="1"/>
</dbReference>
<name>A0A8B8QHB9_9MYRT</name>
<feature type="chain" id="PRO_5034629827" evidence="10">
    <location>
        <begin position="29"/>
        <end position="181"/>
    </location>
</feature>
<evidence type="ECO:0000256" key="8">
    <source>
        <dbReference type="ARBA" id="ARBA00023288"/>
    </source>
</evidence>
<evidence type="ECO:0000256" key="3">
    <source>
        <dbReference type="ARBA" id="ARBA00022475"/>
    </source>
</evidence>
<dbReference type="GO" id="GO:0006869">
    <property type="term" value="P:lipid transport"/>
    <property type="evidence" value="ECO:0007669"/>
    <property type="project" value="InterPro"/>
</dbReference>
<evidence type="ECO:0000256" key="4">
    <source>
        <dbReference type="ARBA" id="ARBA00022622"/>
    </source>
</evidence>
<dbReference type="GO" id="GO:0098552">
    <property type="term" value="C:side of membrane"/>
    <property type="evidence" value="ECO:0007669"/>
    <property type="project" value="UniProtKB-KW"/>
</dbReference>
<evidence type="ECO:0000256" key="1">
    <source>
        <dbReference type="ARBA" id="ARBA00004609"/>
    </source>
</evidence>
<protein>
    <submittedName>
        <fullName evidence="13">Non-specific lipid transfer protein GPI-anchored 15-like</fullName>
    </submittedName>
</protein>
<dbReference type="Pfam" id="PF14368">
    <property type="entry name" value="LTP_2"/>
    <property type="match status" value="1"/>
</dbReference>
<dbReference type="GO" id="GO:0008289">
    <property type="term" value="F:lipid binding"/>
    <property type="evidence" value="ECO:0007669"/>
    <property type="project" value="InterPro"/>
</dbReference>
<evidence type="ECO:0000256" key="2">
    <source>
        <dbReference type="ARBA" id="ARBA00009748"/>
    </source>
</evidence>
<evidence type="ECO:0000313" key="13">
    <source>
        <dbReference type="RefSeq" id="XP_030545943.1"/>
    </source>
</evidence>
<sequence length="181" mass="18158">MAVKNMEIMGLALVAVLAVASLARPGSAQSTSGCTQVLMTLTPCLNYVTGNSSAPSSTCCSMLGSVVQSQPRCLCLLLNGASSSLGYNINRTLALALPDACNVNTPSASLCNALSPSSAPTRSPPADDNTPTAPTASSTPTVPSGLKTTSTTSGSKGIGVSLGSMFFALILASFGSNPFEF</sequence>
<feature type="signal peptide" evidence="10">
    <location>
        <begin position="1"/>
        <end position="28"/>
    </location>
</feature>
<dbReference type="PRINTS" id="PR00382">
    <property type="entry name" value="LIPIDTRNSFER"/>
</dbReference>
<dbReference type="RefSeq" id="XP_030545943.1">
    <property type="nucleotide sequence ID" value="XM_030690083.2"/>
</dbReference>
<proteinExistence type="inferred from homology"/>
<dbReference type="GeneID" id="115752048"/>
<feature type="region of interest" description="Disordered" evidence="9">
    <location>
        <begin position="114"/>
        <end position="154"/>
    </location>
</feature>
<dbReference type="InterPro" id="IPR036312">
    <property type="entry name" value="Bifun_inhib/LTP/seed_sf"/>
</dbReference>
<comment type="subcellular location">
    <subcellularLocation>
        <location evidence="1">Cell membrane</location>
        <topology evidence="1">Lipid-anchor</topology>
        <topology evidence="1">GPI-anchor</topology>
    </subcellularLocation>
</comment>
<dbReference type="PANTHER" id="PTHR33044">
    <property type="entry name" value="BIFUNCTIONAL INHIBITOR/LIPID-TRANSFER PROTEIN/SEED STORAGE 2S ALBUMIN SUPERFAMILY PROTEIN-RELATED"/>
    <property type="match status" value="1"/>
</dbReference>
<evidence type="ECO:0000256" key="5">
    <source>
        <dbReference type="ARBA" id="ARBA00022729"/>
    </source>
</evidence>
<dbReference type="InterPro" id="IPR000528">
    <property type="entry name" value="Plant_nsLTP"/>
</dbReference>
<dbReference type="SUPFAM" id="SSF47699">
    <property type="entry name" value="Bifunctional inhibitor/lipid-transfer protein/seed storage 2S albumin"/>
    <property type="match status" value="1"/>
</dbReference>
<dbReference type="OrthoDB" id="911994at2759"/>
<evidence type="ECO:0000256" key="10">
    <source>
        <dbReference type="SAM" id="SignalP"/>
    </source>
</evidence>
<evidence type="ECO:0000256" key="6">
    <source>
        <dbReference type="ARBA" id="ARBA00023157"/>
    </source>
</evidence>
<keyword evidence="5 10" id="KW-0732">Signal</keyword>
<dbReference type="AlphaFoldDB" id="A0A8B8QHB9"/>